<accession>A0AAJ3LVK2</accession>
<proteinExistence type="inferred from homology"/>
<keyword evidence="3 8" id="KW-0812">Transmembrane</keyword>
<keyword evidence="12" id="KW-1185">Reference proteome</keyword>
<dbReference type="AlphaFoldDB" id="A0AAJ3LVK2"/>
<dbReference type="GO" id="GO:0009279">
    <property type="term" value="C:cell outer membrane"/>
    <property type="evidence" value="ECO:0007669"/>
    <property type="project" value="UniProtKB-SubCell"/>
</dbReference>
<feature type="transmembrane region" description="Helical" evidence="8">
    <location>
        <begin position="7"/>
        <end position="23"/>
    </location>
</feature>
<keyword evidence="4" id="KW-0732">Signal</keyword>
<evidence type="ECO:0000256" key="2">
    <source>
        <dbReference type="ARBA" id="ARBA00022452"/>
    </source>
</evidence>
<dbReference type="InterPro" id="IPR007655">
    <property type="entry name" value="Slam_C"/>
</dbReference>
<sequence length="454" mass="54471">MHYLWQLIRFFFITSIIFFPLIGEAKQRLNNPILDLLINHDVSIIGEQLYYNLQQQRWIDAEVLLQHYQQLPRHEVLLVYYAKAQLALAESHFSLAEFYYQQQLKQKADFIPAQIGLIYLYFYQQDYIKAKNQLKKLSETDNLSKSINNKVAYYQAKLSPYFYSSRFYQLGFIYNDNINLASDYQEQIVSDIPFAKVTRKGGRAKGSVGISHFFSLYQPYIINRIHSVSIYFHAQYMDYLSYRDNNYVNFYTQFNYQYQYSHYQFKLSPFYEIKVRDKQHEYQSIGLNSSLFIPLLRKHAINISGNYKNIKYRDNLMNLNTKELSAIVTLKYNLNKNSLLLSQINYQENRKKNNLLNHHQYGIKIGVSSQLPLQWHIDLSLRYRINYFNNYNPLLKKKRKDNEITLSAVVKKQVPIFWGFYPVTELRYTRNLSNVAWLYSYQQQEVIFKLEKQF</sequence>
<evidence type="ECO:0000256" key="1">
    <source>
        <dbReference type="ARBA" id="ARBA00004571"/>
    </source>
</evidence>
<name>A0AAJ3LVK2_PROHU</name>
<feature type="domain" description="Surface lipoprotein assembly modifier C-terminal" evidence="9">
    <location>
        <begin position="170"/>
        <end position="454"/>
    </location>
</feature>
<evidence type="ECO:0000259" key="9">
    <source>
        <dbReference type="Pfam" id="PF04575"/>
    </source>
</evidence>
<evidence type="ECO:0000256" key="3">
    <source>
        <dbReference type="ARBA" id="ARBA00022692"/>
    </source>
</evidence>
<protein>
    <submittedName>
        <fullName evidence="11">TPR repeat-containing protein</fullName>
    </submittedName>
</protein>
<dbReference type="Proteomes" id="UP000078250">
    <property type="component" value="Unassembled WGS sequence"/>
</dbReference>
<gene>
    <name evidence="11" type="ORF">M997_0329</name>
</gene>
<keyword evidence="5 8" id="KW-0472">Membrane</keyword>
<comment type="similarity">
    <text evidence="7">Belongs to the Slam family.</text>
</comment>
<evidence type="ECO:0000256" key="8">
    <source>
        <dbReference type="SAM" id="Phobius"/>
    </source>
</evidence>
<evidence type="ECO:0000313" key="11">
    <source>
        <dbReference type="EMBL" id="OAT50547.1"/>
    </source>
</evidence>
<keyword evidence="2" id="KW-1134">Transmembrane beta strand</keyword>
<evidence type="ECO:0000313" key="12">
    <source>
        <dbReference type="Proteomes" id="UP000078250"/>
    </source>
</evidence>
<keyword evidence="8" id="KW-1133">Transmembrane helix</keyword>
<dbReference type="Pfam" id="PF04575">
    <property type="entry name" value="SlipAM"/>
    <property type="match status" value="1"/>
</dbReference>
<evidence type="ECO:0000256" key="4">
    <source>
        <dbReference type="ARBA" id="ARBA00022729"/>
    </source>
</evidence>
<organism evidence="11 12">
    <name type="scientific">Proteus hauseri ATCC 700826</name>
    <dbReference type="NCBI Taxonomy" id="1354271"/>
    <lineage>
        <taxon>Bacteria</taxon>
        <taxon>Pseudomonadati</taxon>
        <taxon>Pseudomonadota</taxon>
        <taxon>Gammaproteobacteria</taxon>
        <taxon>Enterobacterales</taxon>
        <taxon>Morganellaceae</taxon>
        <taxon>Proteus</taxon>
    </lineage>
</organism>
<comment type="caution">
    <text evidence="11">The sequence shown here is derived from an EMBL/GenBank/DDBJ whole genome shotgun (WGS) entry which is preliminary data.</text>
</comment>
<comment type="subcellular location">
    <subcellularLocation>
        <location evidence="1">Cell outer membrane</location>
        <topology evidence="1">Multi-pass membrane protein</topology>
    </subcellularLocation>
</comment>
<feature type="domain" description="Surface lipoprotein assembly modifier N-terminal TPR repeats region" evidence="10">
    <location>
        <begin position="41"/>
        <end position="134"/>
    </location>
</feature>
<evidence type="ECO:0000256" key="5">
    <source>
        <dbReference type="ARBA" id="ARBA00023136"/>
    </source>
</evidence>
<keyword evidence="6" id="KW-0998">Cell outer membrane</keyword>
<dbReference type="InterPro" id="IPR057556">
    <property type="entry name" value="TPR_Slam"/>
</dbReference>
<evidence type="ECO:0000256" key="7">
    <source>
        <dbReference type="ARBA" id="ARBA00023609"/>
    </source>
</evidence>
<reference evidence="11 12" key="1">
    <citation type="submission" date="2016-04" db="EMBL/GenBank/DDBJ databases">
        <title>ATOL: Assembling a taxonomically balanced genome-scale reconstruction of the evolutionary history of the Enterobacteriaceae.</title>
        <authorList>
            <person name="Plunkett G.III."/>
            <person name="Neeno-Eckwall E.C."/>
            <person name="Glasner J.D."/>
            <person name="Perna N.T."/>
        </authorList>
    </citation>
    <scope>NUCLEOTIDE SEQUENCE [LARGE SCALE GENOMIC DNA]</scope>
    <source>
        <strain evidence="11 12">ATCC 700826</strain>
    </source>
</reference>
<dbReference type="EMBL" id="LXEV01000006">
    <property type="protein sequence ID" value="OAT50547.1"/>
    <property type="molecule type" value="Genomic_DNA"/>
</dbReference>
<evidence type="ECO:0000259" key="10">
    <source>
        <dbReference type="Pfam" id="PF24575"/>
    </source>
</evidence>
<evidence type="ECO:0000256" key="6">
    <source>
        <dbReference type="ARBA" id="ARBA00023237"/>
    </source>
</evidence>
<dbReference type="Pfam" id="PF24575">
    <property type="entry name" value="TPR_Slam"/>
    <property type="match status" value="1"/>
</dbReference>
<dbReference type="RefSeq" id="WP_064718386.1">
    <property type="nucleotide sequence ID" value="NZ_LXEV01000006.1"/>
</dbReference>